<dbReference type="InterPro" id="IPR007546">
    <property type="entry name" value="DUF503"/>
</dbReference>
<protein>
    <recommendedName>
        <fullName evidence="2">DUF503 domain-containing protein</fullName>
    </recommendedName>
</protein>
<dbReference type="EMBL" id="UINC01024571">
    <property type="protein sequence ID" value="SVA98459.1"/>
    <property type="molecule type" value="Genomic_DNA"/>
</dbReference>
<sequence length="100" mass="11352">MVIGCCSIRFYLHENRSLKEKRRIVRAIKDRLKNNFNVSVAEVGDQDNWQSLHMGISAVGSDRPYMDGLMTKVVDAIDRMNLAEIIDCKTETMNLGSGNF</sequence>
<dbReference type="PANTHER" id="PTHR36441:SF1">
    <property type="entry name" value="DUF503 DOMAIN-CONTAINING PROTEIN"/>
    <property type="match status" value="1"/>
</dbReference>
<evidence type="ECO:0008006" key="2">
    <source>
        <dbReference type="Google" id="ProtNLM"/>
    </source>
</evidence>
<name>A0A382AAP0_9ZZZZ</name>
<dbReference type="Pfam" id="PF04456">
    <property type="entry name" value="DUF503"/>
    <property type="match status" value="1"/>
</dbReference>
<reference evidence="1" key="1">
    <citation type="submission" date="2018-05" db="EMBL/GenBank/DDBJ databases">
        <authorList>
            <person name="Lanie J.A."/>
            <person name="Ng W.-L."/>
            <person name="Kazmierczak K.M."/>
            <person name="Andrzejewski T.M."/>
            <person name="Davidsen T.M."/>
            <person name="Wayne K.J."/>
            <person name="Tettelin H."/>
            <person name="Glass J.I."/>
            <person name="Rusch D."/>
            <person name="Podicherti R."/>
            <person name="Tsui H.-C.T."/>
            <person name="Winkler M.E."/>
        </authorList>
    </citation>
    <scope>NUCLEOTIDE SEQUENCE</scope>
</reference>
<dbReference type="PANTHER" id="PTHR36441">
    <property type="entry name" value="HYPOTHETICAL CYTOSOLIC PROTEIN"/>
    <property type="match status" value="1"/>
</dbReference>
<organism evidence="1">
    <name type="scientific">marine metagenome</name>
    <dbReference type="NCBI Taxonomy" id="408172"/>
    <lineage>
        <taxon>unclassified sequences</taxon>
        <taxon>metagenomes</taxon>
        <taxon>ecological metagenomes</taxon>
    </lineage>
</organism>
<gene>
    <name evidence="1" type="ORF">METZ01_LOCUS151313</name>
</gene>
<dbReference type="InterPro" id="IPR036746">
    <property type="entry name" value="TT1725-like_sf"/>
</dbReference>
<dbReference type="AlphaFoldDB" id="A0A382AAP0"/>
<accession>A0A382AAP0</accession>
<dbReference type="SUPFAM" id="SSF103007">
    <property type="entry name" value="Hypothetical protein TT1725"/>
    <property type="match status" value="1"/>
</dbReference>
<proteinExistence type="predicted"/>
<evidence type="ECO:0000313" key="1">
    <source>
        <dbReference type="EMBL" id="SVA98459.1"/>
    </source>
</evidence>
<dbReference type="Gene3D" id="3.30.70.1120">
    <property type="entry name" value="TT1725-like"/>
    <property type="match status" value="1"/>
</dbReference>